<dbReference type="Pfam" id="PF03297">
    <property type="entry name" value="Ribosomal_S25"/>
    <property type="match status" value="1"/>
</dbReference>
<dbReference type="FunFam" id="2.130.10.10:FF:000378">
    <property type="entry name" value="U3 small nucleolar RNA-associated protein 7"/>
    <property type="match status" value="1"/>
</dbReference>
<dbReference type="GO" id="GO:0005840">
    <property type="term" value="C:ribosome"/>
    <property type="evidence" value="ECO:0007669"/>
    <property type="project" value="UniProtKB-KW"/>
</dbReference>
<gene>
    <name evidence="13" type="ORF">Mgra_00009658</name>
</gene>
<comment type="subcellular location">
    <subcellularLocation>
        <location evidence="1">Nucleus</location>
        <location evidence="1">Nucleolus</location>
    </subcellularLocation>
</comment>
<evidence type="ECO:0000256" key="12">
    <source>
        <dbReference type="SAM" id="MobiDB-lite"/>
    </source>
</evidence>
<keyword evidence="6" id="KW-0689">Ribosomal protein</keyword>
<keyword evidence="4 11" id="KW-0853">WD repeat</keyword>
<evidence type="ECO:0000256" key="1">
    <source>
        <dbReference type="ARBA" id="ARBA00004604"/>
    </source>
</evidence>
<dbReference type="InterPro" id="IPR001680">
    <property type="entry name" value="WD40_rpt"/>
</dbReference>
<evidence type="ECO:0000256" key="2">
    <source>
        <dbReference type="ARBA" id="ARBA00009106"/>
    </source>
</evidence>
<dbReference type="PROSITE" id="PS50082">
    <property type="entry name" value="WD_REPEATS_2"/>
    <property type="match status" value="1"/>
</dbReference>
<dbReference type="Proteomes" id="UP000605970">
    <property type="component" value="Unassembled WGS sequence"/>
</dbReference>
<keyword evidence="3" id="KW-0698">rRNA processing</keyword>
<dbReference type="FunFam" id="3.30.63.20:FF:000001">
    <property type="entry name" value="40S ribosomal protein S25"/>
    <property type="match status" value="1"/>
</dbReference>
<dbReference type="AlphaFoldDB" id="A0A8S9Z797"/>
<dbReference type="Gene3D" id="2.130.10.10">
    <property type="entry name" value="YVTN repeat-like/Quinoprotein amine dehydrogenase"/>
    <property type="match status" value="1"/>
</dbReference>
<feature type="compositionally biased region" description="Basic residues" evidence="12">
    <location>
        <begin position="31"/>
        <end position="40"/>
    </location>
</feature>
<keyword evidence="7" id="KW-0539">Nucleus</keyword>
<evidence type="ECO:0000256" key="3">
    <source>
        <dbReference type="ARBA" id="ARBA00022552"/>
    </source>
</evidence>
<comment type="similarity">
    <text evidence="2">Belongs to the eukaryotic ribosomal protein eS25 family.</text>
</comment>
<dbReference type="Pfam" id="PF00400">
    <property type="entry name" value="WD40"/>
    <property type="match status" value="1"/>
</dbReference>
<evidence type="ECO:0000256" key="6">
    <source>
        <dbReference type="ARBA" id="ARBA00022980"/>
    </source>
</evidence>
<organism evidence="13 14">
    <name type="scientific">Meloidogyne graminicola</name>
    <dbReference type="NCBI Taxonomy" id="189291"/>
    <lineage>
        <taxon>Eukaryota</taxon>
        <taxon>Metazoa</taxon>
        <taxon>Ecdysozoa</taxon>
        <taxon>Nematoda</taxon>
        <taxon>Chromadorea</taxon>
        <taxon>Rhabditida</taxon>
        <taxon>Tylenchina</taxon>
        <taxon>Tylenchomorpha</taxon>
        <taxon>Tylenchoidea</taxon>
        <taxon>Meloidogynidae</taxon>
        <taxon>Meloidogyninae</taxon>
        <taxon>Meloidogyne</taxon>
    </lineage>
</organism>
<evidence type="ECO:0000256" key="7">
    <source>
        <dbReference type="ARBA" id="ARBA00023242"/>
    </source>
</evidence>
<protein>
    <recommendedName>
        <fullName evidence="9">Small ribosomal subunit protein eS25</fullName>
    </recommendedName>
    <alternativeName>
        <fullName evidence="10">40S ribosomal protein S25</fullName>
    </alternativeName>
</protein>
<dbReference type="PANTHER" id="PTHR14085:SF3">
    <property type="entry name" value="WD REPEAT-CONTAINING PROTEIN 46"/>
    <property type="match status" value="1"/>
</dbReference>
<dbReference type="EMBL" id="JABEBT010000172">
    <property type="protein sequence ID" value="KAF7626928.1"/>
    <property type="molecule type" value="Genomic_DNA"/>
</dbReference>
<comment type="caution">
    <text evidence="13">The sequence shown here is derived from an EMBL/GenBank/DDBJ whole genome shotgun (WGS) entry which is preliminary data.</text>
</comment>
<dbReference type="InterPro" id="IPR040315">
    <property type="entry name" value="WDR46/Utp7"/>
</dbReference>
<evidence type="ECO:0000256" key="5">
    <source>
        <dbReference type="ARBA" id="ARBA00022737"/>
    </source>
</evidence>
<dbReference type="SMART" id="SM00320">
    <property type="entry name" value="WD40"/>
    <property type="match status" value="4"/>
</dbReference>
<evidence type="ECO:0000256" key="11">
    <source>
        <dbReference type="PROSITE-ProRule" id="PRU00221"/>
    </source>
</evidence>
<dbReference type="GO" id="GO:0030686">
    <property type="term" value="C:90S preribosome"/>
    <property type="evidence" value="ECO:0007669"/>
    <property type="project" value="TreeGrafter"/>
</dbReference>
<dbReference type="InterPro" id="IPR015943">
    <property type="entry name" value="WD40/YVTN_repeat-like_dom_sf"/>
</dbReference>
<evidence type="ECO:0000313" key="13">
    <source>
        <dbReference type="EMBL" id="KAF7626928.1"/>
    </source>
</evidence>
<name>A0A8S9Z797_9BILA</name>
<evidence type="ECO:0000313" key="14">
    <source>
        <dbReference type="Proteomes" id="UP000605970"/>
    </source>
</evidence>
<feature type="region of interest" description="Disordered" evidence="12">
    <location>
        <begin position="1"/>
        <end position="41"/>
    </location>
</feature>
<reference evidence="13" key="1">
    <citation type="journal article" date="2020" name="Ecol. Evol.">
        <title>Genome structure and content of the rice root-knot nematode (Meloidogyne graminicola).</title>
        <authorList>
            <person name="Phan N.T."/>
            <person name="Danchin E.G.J."/>
            <person name="Klopp C."/>
            <person name="Perfus-Barbeoch L."/>
            <person name="Kozlowski D.K."/>
            <person name="Koutsovoulos G.D."/>
            <person name="Lopez-Roques C."/>
            <person name="Bouchez O."/>
            <person name="Zahm M."/>
            <person name="Besnard G."/>
            <person name="Bellafiore S."/>
        </authorList>
    </citation>
    <scope>NUCLEOTIDE SEQUENCE</scope>
    <source>
        <strain evidence="13">VN-18</strain>
    </source>
</reference>
<dbReference type="InterPro" id="IPR004977">
    <property type="entry name" value="Ribosomal_eS25"/>
</dbReference>
<feature type="non-terminal residue" evidence="13">
    <location>
        <position position="453"/>
    </location>
</feature>
<keyword evidence="14" id="KW-1185">Reference proteome</keyword>
<keyword evidence="5" id="KW-0677">Repeat</keyword>
<evidence type="ECO:0000256" key="8">
    <source>
        <dbReference type="ARBA" id="ARBA00023274"/>
    </source>
</evidence>
<accession>A0A8S9Z797</accession>
<dbReference type="Gene3D" id="3.30.63.20">
    <property type="match status" value="1"/>
</dbReference>
<feature type="repeat" description="WD" evidence="11">
    <location>
        <begin position="374"/>
        <end position="409"/>
    </location>
</feature>
<evidence type="ECO:0000256" key="10">
    <source>
        <dbReference type="ARBA" id="ARBA00035460"/>
    </source>
</evidence>
<dbReference type="GO" id="GO:0032040">
    <property type="term" value="C:small-subunit processome"/>
    <property type="evidence" value="ECO:0007669"/>
    <property type="project" value="TreeGrafter"/>
</dbReference>
<dbReference type="InterPro" id="IPR019775">
    <property type="entry name" value="WD40_repeat_CS"/>
</dbReference>
<keyword evidence="8" id="KW-0687">Ribonucleoprotein</keyword>
<dbReference type="PANTHER" id="PTHR14085">
    <property type="entry name" value="WD-REPEAT PROTEIN BING4"/>
    <property type="match status" value="1"/>
</dbReference>
<dbReference type="GO" id="GO:0000462">
    <property type="term" value="P:maturation of SSU-rRNA from tricistronic rRNA transcript (SSU-rRNA, 5.8S rRNA, LSU-rRNA)"/>
    <property type="evidence" value="ECO:0007669"/>
    <property type="project" value="TreeGrafter"/>
</dbReference>
<evidence type="ECO:0000256" key="4">
    <source>
        <dbReference type="ARBA" id="ARBA00022574"/>
    </source>
</evidence>
<proteinExistence type="inferred from homology"/>
<dbReference type="SUPFAM" id="SSF50978">
    <property type="entry name" value="WD40 repeat-like"/>
    <property type="match status" value="1"/>
</dbReference>
<dbReference type="PROSITE" id="PS00678">
    <property type="entry name" value="WD_REPEATS_1"/>
    <property type="match status" value="1"/>
</dbReference>
<sequence>CHQKLLKKADAKGGKAAPAKKKEASSGGSGKAKKKKWSKGKVRDKLQNMVLFDQATYDKLHKEIVSVKLITPSVVSERLKVRASLARAGLRELHDKGLIKVVVKHGAQLVYRKSDKFPSKLDIPKEKLKEYDTGAELLLPEKAKTIIAQKRLIKKKNRFFERVEMVARAELLDTQQEGFIEPDEGIPTCLTNQTQICDAVDIASATKHFSLDLRFGPYSIDYTLNGRFMLLGGRKGHIAAFDWMTKDLMTEINVMETVRDIQWLHTETMFAVGQKRWLRIYDKNGTELHCIKSMFDIKKLQFLPRHFLLVGSSGNSFITWLDVSVGKQIASFPTKCGVLDVLTQNQSNAIIVGGNSRGVVTMWSPNNSKPLIEMFAHKGPILGIDIDQTGNYMATSGLDNKLRIWDLRNNFNEIAVYSSPLLNYTHLTFSQRNFLAVNYGEHLQVYFWVFDHF</sequence>
<dbReference type="PROSITE" id="PS50294">
    <property type="entry name" value="WD_REPEATS_REGION"/>
    <property type="match status" value="1"/>
</dbReference>
<evidence type="ECO:0000256" key="9">
    <source>
        <dbReference type="ARBA" id="ARBA00035148"/>
    </source>
</evidence>
<dbReference type="InterPro" id="IPR036322">
    <property type="entry name" value="WD40_repeat_dom_sf"/>
</dbReference>
<dbReference type="OrthoDB" id="10251154at2759"/>